<dbReference type="SUPFAM" id="SSF52540">
    <property type="entry name" value="P-loop containing nucleoside triphosphate hydrolases"/>
    <property type="match status" value="1"/>
</dbReference>
<protein>
    <submittedName>
        <fullName evidence="1">AAA family ATPase</fullName>
    </submittedName>
</protein>
<dbReference type="Gene3D" id="3.40.50.300">
    <property type="entry name" value="P-loop containing nucleotide triphosphate hydrolases"/>
    <property type="match status" value="1"/>
</dbReference>
<dbReference type="InterPro" id="IPR027417">
    <property type="entry name" value="P-loop_NTPase"/>
</dbReference>
<reference evidence="1 2" key="1">
    <citation type="submission" date="2023-05" db="EMBL/GenBank/DDBJ databases">
        <authorList>
            <person name="Gao F."/>
        </authorList>
    </citation>
    <scope>NUCLEOTIDE SEQUENCE [LARGE SCALE GENOMIC DNA]</scope>
    <source>
        <strain evidence="1 2">MIMF12</strain>
    </source>
</reference>
<dbReference type="Pfam" id="PF13671">
    <property type="entry name" value="AAA_33"/>
    <property type="match status" value="1"/>
</dbReference>
<organism evidence="1 2">
    <name type="scientific">Deinococcus rhizophilus</name>
    <dbReference type="NCBI Taxonomy" id="3049544"/>
    <lineage>
        <taxon>Bacteria</taxon>
        <taxon>Thermotogati</taxon>
        <taxon>Deinococcota</taxon>
        <taxon>Deinococci</taxon>
        <taxon>Deinococcales</taxon>
        <taxon>Deinococcaceae</taxon>
        <taxon>Deinococcus</taxon>
    </lineage>
</organism>
<evidence type="ECO:0000313" key="1">
    <source>
        <dbReference type="EMBL" id="MDL2344836.1"/>
    </source>
</evidence>
<proteinExistence type="predicted"/>
<dbReference type="Proteomes" id="UP001302059">
    <property type="component" value="Unassembled WGS sequence"/>
</dbReference>
<gene>
    <name evidence="1" type="ORF">QOL99_11830</name>
</gene>
<comment type="caution">
    <text evidence="1">The sequence shown here is derived from an EMBL/GenBank/DDBJ whole genome shotgun (WGS) entry which is preliminary data.</text>
</comment>
<accession>A0ABT7JIE7</accession>
<dbReference type="RefSeq" id="WP_285524085.1">
    <property type="nucleotide sequence ID" value="NZ_JASNGB010000117.1"/>
</dbReference>
<sequence length="174" mass="19382">MAEARIHALHGFIGSGKTTFARRLERQLPGMRFTGDEWMVALYGQDPPADLFPVYHSRVLGLMETQWVRALELGVPVILDHGFWTRASRDALRARAAELGVPLTFHVLTLPDEEALRRVRARNEGAGAMYIAEETYRLFRGRFEAMGADEVGVGVGSARADGQRWASVVFGRKA</sequence>
<name>A0ABT7JIE7_9DEIO</name>
<keyword evidence="2" id="KW-1185">Reference proteome</keyword>
<evidence type="ECO:0000313" key="2">
    <source>
        <dbReference type="Proteomes" id="UP001302059"/>
    </source>
</evidence>
<dbReference type="EMBL" id="JASNGB010000117">
    <property type="protein sequence ID" value="MDL2344836.1"/>
    <property type="molecule type" value="Genomic_DNA"/>
</dbReference>